<evidence type="ECO:0000256" key="8">
    <source>
        <dbReference type="ARBA" id="ARBA00023136"/>
    </source>
</evidence>
<evidence type="ECO:0000256" key="4">
    <source>
        <dbReference type="ARBA" id="ARBA00022677"/>
    </source>
</evidence>
<dbReference type="EMBL" id="KL381278">
    <property type="protein sequence ID" value="KFP87491.1"/>
    <property type="molecule type" value="Genomic_DNA"/>
</dbReference>
<evidence type="ECO:0000256" key="7">
    <source>
        <dbReference type="ARBA" id="ARBA00022989"/>
    </source>
</evidence>
<evidence type="ECO:0000313" key="11">
    <source>
        <dbReference type="EMBL" id="KFP87491.1"/>
    </source>
</evidence>
<keyword evidence="12" id="KW-1185">Reference proteome</keyword>
<dbReference type="GO" id="GO:0005789">
    <property type="term" value="C:endoplasmic reticulum membrane"/>
    <property type="evidence" value="ECO:0007669"/>
    <property type="project" value="UniProtKB-SubCell"/>
</dbReference>
<evidence type="ECO:0000256" key="9">
    <source>
        <dbReference type="SAM" id="MobiDB-lite"/>
    </source>
</evidence>
<proteinExistence type="inferred from homology"/>
<keyword evidence="4" id="KW-0551">Lipid droplet</keyword>
<sequence length="139" mass="14933">KILFFHSQVAAFKNSRLGRYLDDRPFIALTLLVFVAVSAVPVAFFLIFVITTAIMSCISVMVMEGFVITVGGIFLLFVLFGLGALSVGVSGILSGAYMVISTLVNRRYSSKGPGKREEASRSSLQKSAPALDLYASNGK</sequence>
<keyword evidence="5 10" id="KW-0812">Transmembrane</keyword>
<keyword evidence="7 10" id="KW-1133">Transmembrane helix</keyword>
<feature type="region of interest" description="Disordered" evidence="9">
    <location>
        <begin position="108"/>
        <end position="139"/>
    </location>
</feature>
<dbReference type="AlphaFoldDB" id="A0A091NDB7"/>
<evidence type="ECO:0000256" key="2">
    <source>
        <dbReference type="ARBA" id="ARBA00004502"/>
    </source>
</evidence>
<gene>
    <name evidence="11" type="ORF">N311_06664</name>
</gene>
<keyword evidence="6" id="KW-0256">Endoplasmic reticulum</keyword>
<comment type="similarity">
    <text evidence="3">Belongs to the LDAF1 family.</text>
</comment>
<evidence type="ECO:0000313" key="12">
    <source>
        <dbReference type="Proteomes" id="UP000054244"/>
    </source>
</evidence>
<feature type="non-terminal residue" evidence="11">
    <location>
        <position position="1"/>
    </location>
</feature>
<feature type="transmembrane region" description="Helical" evidence="10">
    <location>
        <begin position="26"/>
        <end position="50"/>
    </location>
</feature>
<name>A0A091NDB7_APAVI</name>
<keyword evidence="8 10" id="KW-0472">Membrane</keyword>
<dbReference type="InterPro" id="IPR029709">
    <property type="entry name" value="LDAF1"/>
</dbReference>
<evidence type="ECO:0000256" key="6">
    <source>
        <dbReference type="ARBA" id="ARBA00022824"/>
    </source>
</evidence>
<feature type="non-terminal residue" evidence="11">
    <location>
        <position position="139"/>
    </location>
</feature>
<dbReference type="Proteomes" id="UP000054244">
    <property type="component" value="Unassembled WGS sequence"/>
</dbReference>
<organism evidence="11 12">
    <name type="scientific">Apaloderma vittatum</name>
    <name type="common">Bar-tailed trogon</name>
    <dbReference type="NCBI Taxonomy" id="57397"/>
    <lineage>
        <taxon>Eukaryota</taxon>
        <taxon>Metazoa</taxon>
        <taxon>Chordata</taxon>
        <taxon>Craniata</taxon>
        <taxon>Vertebrata</taxon>
        <taxon>Euteleostomi</taxon>
        <taxon>Archelosauria</taxon>
        <taxon>Archosauria</taxon>
        <taxon>Dinosauria</taxon>
        <taxon>Saurischia</taxon>
        <taxon>Theropoda</taxon>
        <taxon>Coelurosauria</taxon>
        <taxon>Aves</taxon>
        <taxon>Neognathae</taxon>
        <taxon>Neoaves</taxon>
        <taxon>Telluraves</taxon>
        <taxon>Coraciimorphae</taxon>
        <taxon>Trogoniformes</taxon>
        <taxon>Trogonidae</taxon>
        <taxon>Apaloderma</taxon>
    </lineage>
</organism>
<evidence type="ECO:0000256" key="1">
    <source>
        <dbReference type="ARBA" id="ARBA00004477"/>
    </source>
</evidence>
<accession>A0A091NDB7</accession>
<feature type="transmembrane region" description="Helical" evidence="10">
    <location>
        <begin position="57"/>
        <end position="79"/>
    </location>
</feature>
<dbReference type="PANTHER" id="PTHR14275">
    <property type="entry name" value="PROMETHIN"/>
    <property type="match status" value="1"/>
</dbReference>
<protein>
    <submittedName>
        <fullName evidence="11">Promethin-A</fullName>
    </submittedName>
</protein>
<reference evidence="11 12" key="1">
    <citation type="submission" date="2014-04" db="EMBL/GenBank/DDBJ databases">
        <title>Genome evolution of avian class.</title>
        <authorList>
            <person name="Zhang G."/>
            <person name="Li C."/>
        </authorList>
    </citation>
    <scope>NUCLEOTIDE SEQUENCE [LARGE SCALE GENOMIC DNA]</scope>
    <source>
        <strain evidence="11">BGI_N311</strain>
    </source>
</reference>
<evidence type="ECO:0000256" key="10">
    <source>
        <dbReference type="SAM" id="Phobius"/>
    </source>
</evidence>
<evidence type="ECO:0000256" key="5">
    <source>
        <dbReference type="ARBA" id="ARBA00022692"/>
    </source>
</evidence>
<evidence type="ECO:0000256" key="3">
    <source>
        <dbReference type="ARBA" id="ARBA00007618"/>
    </source>
</evidence>
<dbReference type="Pfam" id="PF16015">
    <property type="entry name" value="Promethin"/>
    <property type="match status" value="1"/>
</dbReference>
<dbReference type="GO" id="GO:0005811">
    <property type="term" value="C:lipid droplet"/>
    <property type="evidence" value="ECO:0007669"/>
    <property type="project" value="UniProtKB-SubCell"/>
</dbReference>
<feature type="transmembrane region" description="Helical" evidence="10">
    <location>
        <begin position="85"/>
        <end position="105"/>
    </location>
</feature>
<comment type="subcellular location">
    <subcellularLocation>
        <location evidence="1">Endoplasmic reticulum membrane</location>
        <topology evidence="1">Multi-pass membrane protein</topology>
    </subcellularLocation>
    <subcellularLocation>
        <location evidence="2">Lipid droplet</location>
    </subcellularLocation>
</comment>
<dbReference type="PANTHER" id="PTHR14275:SF0">
    <property type="entry name" value="LIPID DROPLET ASSEMBLY FACTOR 1"/>
    <property type="match status" value="1"/>
</dbReference>